<dbReference type="SUPFAM" id="SSF54928">
    <property type="entry name" value="RNA-binding domain, RBD"/>
    <property type="match status" value="1"/>
</dbReference>
<sequence>MDEKPRLVEPSPASRRAANVMIVFGFPWYTSESQIREYLLQIYPAAAPVTTRLYTNPTNGTSRGICFIEYNQKQRVGNSSNTNDNNNTNSNNYNSTIGNTGSNTNITTSGGLLRVVKSEIPEEDEDDILTVVRKNIDGTHFTRHYLTAVLYHLTNQSWDRGGRLPELPTDPPPTRGGVGGVVEGYGDEGFIVRCGPVLGLANTVTAAGVANMQALRKRLREEAVAAEEEEEEVGTVKEDGDGGVGVGGGMRTRV</sequence>
<comment type="caution">
    <text evidence="2">The sequence shown here is derived from an EMBL/GenBank/DDBJ whole genome shotgun (WGS) entry which is preliminary data.</text>
</comment>
<dbReference type="OrthoDB" id="270130at2759"/>
<keyword evidence="3" id="KW-1185">Reference proteome</keyword>
<feature type="compositionally biased region" description="Gly residues" evidence="1">
    <location>
        <begin position="242"/>
        <end position="254"/>
    </location>
</feature>
<dbReference type="GO" id="GO:0003676">
    <property type="term" value="F:nucleic acid binding"/>
    <property type="evidence" value="ECO:0007669"/>
    <property type="project" value="InterPro"/>
</dbReference>
<evidence type="ECO:0008006" key="4">
    <source>
        <dbReference type="Google" id="ProtNLM"/>
    </source>
</evidence>
<organism evidence="2 3">
    <name type="scientific">Trypanosoma theileri</name>
    <dbReference type="NCBI Taxonomy" id="67003"/>
    <lineage>
        <taxon>Eukaryota</taxon>
        <taxon>Discoba</taxon>
        <taxon>Euglenozoa</taxon>
        <taxon>Kinetoplastea</taxon>
        <taxon>Metakinetoplastina</taxon>
        <taxon>Trypanosomatida</taxon>
        <taxon>Trypanosomatidae</taxon>
        <taxon>Trypanosoma</taxon>
    </lineage>
</organism>
<evidence type="ECO:0000256" key="1">
    <source>
        <dbReference type="SAM" id="MobiDB-lite"/>
    </source>
</evidence>
<dbReference type="RefSeq" id="XP_028883685.1">
    <property type="nucleotide sequence ID" value="XM_029024862.1"/>
</dbReference>
<name>A0A1X0NZI8_9TRYP</name>
<dbReference type="Gene3D" id="3.30.70.330">
    <property type="match status" value="1"/>
</dbReference>
<dbReference type="GeneID" id="39984642"/>
<evidence type="ECO:0000313" key="3">
    <source>
        <dbReference type="Proteomes" id="UP000192257"/>
    </source>
</evidence>
<dbReference type="InterPro" id="IPR012677">
    <property type="entry name" value="Nucleotide-bd_a/b_plait_sf"/>
</dbReference>
<accession>A0A1X0NZI8</accession>
<reference evidence="2 3" key="1">
    <citation type="submission" date="2017-03" db="EMBL/GenBank/DDBJ databases">
        <title>An alternative strategy for trypanosome survival in the mammalian bloodstream revealed through genome and transcriptome analysis of the ubiquitous bovine parasite Trypanosoma (Megatrypanum) theileri.</title>
        <authorList>
            <person name="Kelly S."/>
            <person name="Ivens A."/>
            <person name="Mott A."/>
            <person name="O'Neill E."/>
            <person name="Emms D."/>
            <person name="Macleod O."/>
            <person name="Voorheis P."/>
            <person name="Matthews J."/>
            <person name="Matthews K."/>
            <person name="Carrington M."/>
        </authorList>
    </citation>
    <scope>NUCLEOTIDE SEQUENCE [LARGE SCALE GENOMIC DNA]</scope>
    <source>
        <strain evidence="2">Edinburgh</strain>
    </source>
</reference>
<feature type="region of interest" description="Disordered" evidence="1">
    <location>
        <begin position="77"/>
        <end position="103"/>
    </location>
</feature>
<dbReference type="AlphaFoldDB" id="A0A1X0NZI8"/>
<dbReference type="Proteomes" id="UP000192257">
    <property type="component" value="Unassembled WGS sequence"/>
</dbReference>
<proteinExistence type="predicted"/>
<dbReference type="InterPro" id="IPR035979">
    <property type="entry name" value="RBD_domain_sf"/>
</dbReference>
<feature type="region of interest" description="Disordered" evidence="1">
    <location>
        <begin position="226"/>
        <end position="254"/>
    </location>
</feature>
<protein>
    <recommendedName>
        <fullName evidence="4">RRM domain-containing protein</fullName>
    </recommendedName>
</protein>
<dbReference type="VEuPathDB" id="TriTrypDB:TM35_000111530"/>
<evidence type="ECO:0000313" key="2">
    <source>
        <dbReference type="EMBL" id="ORC89619.1"/>
    </source>
</evidence>
<gene>
    <name evidence="2" type="ORF">TM35_000111530</name>
</gene>
<dbReference type="EMBL" id="NBCO01000011">
    <property type="protein sequence ID" value="ORC89619.1"/>
    <property type="molecule type" value="Genomic_DNA"/>
</dbReference>